<name>O01451_CAEEL</name>
<dbReference type="UCSC" id="C03G6.7">
    <property type="organism name" value="c. elegans"/>
</dbReference>
<keyword evidence="3" id="KW-1185">Reference proteome</keyword>
<reference evidence="2 3" key="1">
    <citation type="journal article" date="1998" name="Science">
        <title>Genome sequence of the nematode C. elegans: a platform for investigating biology.</title>
        <authorList>
            <consortium name="The C. elegans sequencing consortium"/>
            <person name="Sulson J.E."/>
            <person name="Waterston R."/>
        </authorList>
    </citation>
    <scope>NUCLEOTIDE SEQUENCE [LARGE SCALE GENOMIC DNA]</scope>
    <source>
        <strain evidence="2 3">Bristol N2</strain>
    </source>
</reference>
<sequence>MNYSSYLDTADFQALALHIMIGIEIPVHFLGFYCILFRTPISMKAVKWGMLNLHIWSIGLDLGVSLLTVPYILYPALAGVTLGILSKFGFPVSYQTYLLGVLIGLLGVSIVSILENRYYLLFAREHWWRHVRLPFLIFNYIAACSYFTPAYYYIPEQTEALQNVFKMLPELPQEIYDAPVFVLATDFRYVVFPVCFMTTLMVAESATFIILIYGNMAERNKKLSLSRHTMKMQTTFLRCLNIQTSIPLLILLLPMGYLVISRIFKIYCQSANNLCFIIIAAHGLFSTFIMLYIHSPYREACFRIFCSKITRYSSRFSTVSTVL</sequence>
<dbReference type="OrthoDB" id="5810635at2759"/>
<keyword evidence="1" id="KW-1133">Transmembrane helix</keyword>
<dbReference type="AlphaFoldDB" id="O01451"/>
<evidence type="ECO:0000256" key="1">
    <source>
        <dbReference type="SAM" id="Phobius"/>
    </source>
</evidence>
<gene>
    <name evidence="2 4" type="primary">srh-275</name>
    <name evidence="4" type="ORF">C03G6.7</name>
    <name evidence="2" type="ORF">CELE_C03G6.7</name>
</gene>
<dbReference type="HOGENOM" id="CLU_042960_1_1_1"/>
<evidence type="ECO:0000313" key="3">
    <source>
        <dbReference type="Proteomes" id="UP000001940"/>
    </source>
</evidence>
<dbReference type="Pfam" id="PF10318">
    <property type="entry name" value="7TM_GPCR_Srh"/>
    <property type="match status" value="1"/>
</dbReference>
<dbReference type="PaxDb" id="6239-C03G6.7"/>
<dbReference type="EMBL" id="BX284605">
    <property type="protein sequence ID" value="CCD62693.1"/>
    <property type="molecule type" value="Genomic_DNA"/>
</dbReference>
<dbReference type="eggNOG" id="ENOG502SY7B">
    <property type="taxonomic scope" value="Eukaryota"/>
</dbReference>
<feature type="transmembrane region" description="Helical" evidence="1">
    <location>
        <begin position="48"/>
        <end position="74"/>
    </location>
</feature>
<proteinExistence type="predicted"/>
<feature type="transmembrane region" description="Helical" evidence="1">
    <location>
        <begin position="189"/>
        <end position="214"/>
    </location>
</feature>
<dbReference type="PhylomeDB" id="O01451"/>
<evidence type="ECO:0000313" key="4">
    <source>
        <dbReference type="WormBase" id="C03G6.7"/>
    </source>
</evidence>
<dbReference type="PANTHER" id="PTHR22941">
    <property type="entry name" value="SERPENTINE RECEPTOR"/>
    <property type="match status" value="1"/>
</dbReference>
<dbReference type="WormBase" id="C03G6.7">
    <property type="protein sequence ID" value="CE07881"/>
    <property type="gene ID" value="WBGene00005480"/>
    <property type="gene designation" value="srh-275"/>
</dbReference>
<keyword evidence="1" id="KW-0472">Membrane</keyword>
<feature type="transmembrane region" description="Helical" evidence="1">
    <location>
        <begin position="235"/>
        <end position="259"/>
    </location>
</feature>
<dbReference type="CTD" id="191898"/>
<dbReference type="InParanoid" id="O01451"/>
<dbReference type="AGR" id="WB:WBGene00005480"/>
<keyword evidence="1" id="KW-0812">Transmembrane</keyword>
<dbReference type="OMA" id="VKWGMLN"/>
<feature type="transmembrane region" description="Helical" evidence="1">
    <location>
        <begin position="12"/>
        <end position="36"/>
    </location>
</feature>
<dbReference type="FunCoup" id="O01451">
    <property type="interactions" value="2"/>
</dbReference>
<organism evidence="2 3">
    <name type="scientific">Caenorhabditis elegans</name>
    <dbReference type="NCBI Taxonomy" id="6239"/>
    <lineage>
        <taxon>Eukaryota</taxon>
        <taxon>Metazoa</taxon>
        <taxon>Ecdysozoa</taxon>
        <taxon>Nematoda</taxon>
        <taxon>Chromadorea</taxon>
        <taxon>Rhabditida</taxon>
        <taxon>Rhabditina</taxon>
        <taxon>Rhabditomorpha</taxon>
        <taxon>Rhabditoidea</taxon>
        <taxon>Rhabditidae</taxon>
        <taxon>Peloderinae</taxon>
        <taxon>Caenorhabditis</taxon>
    </lineage>
</organism>
<dbReference type="InterPro" id="IPR019422">
    <property type="entry name" value="7TM_GPCR_serpentine_rcpt_Srh"/>
</dbReference>
<dbReference type="RefSeq" id="NP_504876.1">
    <property type="nucleotide sequence ID" value="NM_072475.2"/>
</dbReference>
<dbReference type="PIR" id="T25491">
    <property type="entry name" value="T25491"/>
</dbReference>
<accession>O01451</accession>
<keyword evidence="2" id="KW-0675">Receptor</keyword>
<feature type="transmembrane region" description="Helical" evidence="1">
    <location>
        <begin position="94"/>
        <end position="114"/>
    </location>
</feature>
<feature type="transmembrane region" description="Helical" evidence="1">
    <location>
        <begin position="271"/>
        <end position="293"/>
    </location>
</feature>
<dbReference type="GeneID" id="191898"/>
<feature type="transmembrane region" description="Helical" evidence="1">
    <location>
        <begin position="135"/>
        <end position="154"/>
    </location>
</feature>
<evidence type="ECO:0000313" key="2">
    <source>
        <dbReference type="EMBL" id="CCD62693.1"/>
    </source>
</evidence>
<dbReference type="PANTHER" id="PTHR22941:SF307">
    <property type="entry name" value="SERPENTINE RECEPTOR, CLASS H"/>
    <property type="match status" value="1"/>
</dbReference>
<dbReference type="Proteomes" id="UP000001940">
    <property type="component" value="Chromosome V"/>
</dbReference>
<protein>
    <submittedName>
        <fullName evidence="2">Serpentine Receptor, class H</fullName>
    </submittedName>
</protein>
<dbReference type="InterPro" id="IPR053220">
    <property type="entry name" value="Nematode_rcpt-like_serp_H"/>
</dbReference>
<dbReference type="KEGG" id="cel:CELE_C03G6.7"/>